<dbReference type="Pfam" id="PF21725">
    <property type="entry name" value="T7SS_signal"/>
    <property type="match status" value="1"/>
</dbReference>
<comment type="caution">
    <text evidence="3">The sequence shown here is derived from an EMBL/GenBank/DDBJ whole genome shotgun (WGS) entry which is preliminary data.</text>
</comment>
<evidence type="ECO:0000313" key="4">
    <source>
        <dbReference type="Proteomes" id="UP000184388"/>
    </source>
</evidence>
<evidence type="ECO:0000313" key="3">
    <source>
        <dbReference type="EMBL" id="SHK73324.1"/>
    </source>
</evidence>
<organism evidence="3 4">
    <name type="scientific">Streptomyces yunnanensis</name>
    <dbReference type="NCBI Taxonomy" id="156453"/>
    <lineage>
        <taxon>Bacteria</taxon>
        <taxon>Bacillati</taxon>
        <taxon>Actinomycetota</taxon>
        <taxon>Actinomycetes</taxon>
        <taxon>Kitasatosporales</taxon>
        <taxon>Streptomycetaceae</taxon>
        <taxon>Streptomyces</taxon>
    </lineage>
</organism>
<evidence type="ECO:0000259" key="2">
    <source>
        <dbReference type="Pfam" id="PF21725"/>
    </source>
</evidence>
<reference evidence="4" key="1">
    <citation type="submission" date="2016-11" db="EMBL/GenBank/DDBJ databases">
        <authorList>
            <person name="Jaros S."/>
            <person name="Januszkiewicz K."/>
            <person name="Wedrychowicz H."/>
        </authorList>
    </citation>
    <scope>NUCLEOTIDE SEQUENCE [LARGE SCALE GENOMIC DNA]</scope>
    <source>
        <strain evidence="4">CGMCC 4.3555</strain>
    </source>
</reference>
<dbReference type="RefSeq" id="WP_143179562.1">
    <property type="nucleotide sequence ID" value="NZ_FRBK01000001.1"/>
</dbReference>
<proteinExistence type="predicted"/>
<accession>A0A9X8MIF2</accession>
<gene>
    <name evidence="3" type="ORF">SAMN05216268_101138</name>
</gene>
<feature type="compositionally biased region" description="Basic and acidic residues" evidence="1">
    <location>
        <begin position="157"/>
        <end position="187"/>
    </location>
</feature>
<feature type="region of interest" description="Disordered" evidence="1">
    <location>
        <begin position="156"/>
        <end position="211"/>
    </location>
</feature>
<evidence type="ECO:0000256" key="1">
    <source>
        <dbReference type="SAM" id="MobiDB-lite"/>
    </source>
</evidence>
<name>A0A9X8MIF2_9ACTN</name>
<dbReference type="InterPro" id="IPR049082">
    <property type="entry name" value="T7SS_signal"/>
</dbReference>
<dbReference type="EMBL" id="FRBK01000001">
    <property type="protein sequence ID" value="SHK73324.1"/>
    <property type="molecule type" value="Genomic_DNA"/>
</dbReference>
<protein>
    <recommendedName>
        <fullName evidence="2">Putative T7SS secretion signal domain-containing protein</fullName>
    </recommendedName>
</protein>
<dbReference type="AlphaFoldDB" id="A0A9X8MIF2"/>
<feature type="domain" description="Putative T7SS secretion signal" evidence="2">
    <location>
        <begin position="4"/>
        <end position="121"/>
    </location>
</feature>
<sequence>MAAELGDTKDPKELIPGNVGVLEGVAGALRKHSGTFEDVGSRLGAVRVPGWSGKASDEFWENFSGEKKNWLYASDAMSDAASAVSRYASVLSGAQQQAAEAVELWDGGNEAQARTSLQNARQLVREEGESAAKKLEELAGGASDAPDWLVRAGKTAEQQKESGKTTAELKKLYESSPLTEKKEGERWKKAKNRKFGETGPEEDPGAKKPRSYEAKLWERKGEASVWNAEAKGETQLAGGGKASGKAGLTLLGAEGSIGASVTDGKLQAGVSGSAYLAKASAEGGVEYGAFEAKGDASAFAGVEGKATASVGKDGAHLGAEAFAGAKATASGHADVGGIGAGITGEAWAGAGAEAKLDAGMKDGKFVIGGSVGVGLGVGGKVGAQIEIDPHKVVETVGDVADAVGDGIDAVGDGLKSLNPFG</sequence>
<dbReference type="Proteomes" id="UP000184388">
    <property type="component" value="Unassembled WGS sequence"/>
</dbReference>